<accession>A0AAW1IW28</accession>
<evidence type="ECO:0008006" key="3">
    <source>
        <dbReference type="Google" id="ProtNLM"/>
    </source>
</evidence>
<keyword evidence="2" id="KW-1185">Reference proteome</keyword>
<name>A0AAW1IW28_POPJA</name>
<dbReference type="EMBL" id="JASPKY010000522">
    <property type="protein sequence ID" value="KAK9694103.1"/>
    <property type="molecule type" value="Genomic_DNA"/>
</dbReference>
<organism evidence="1 2">
    <name type="scientific">Popillia japonica</name>
    <name type="common">Japanese beetle</name>
    <dbReference type="NCBI Taxonomy" id="7064"/>
    <lineage>
        <taxon>Eukaryota</taxon>
        <taxon>Metazoa</taxon>
        <taxon>Ecdysozoa</taxon>
        <taxon>Arthropoda</taxon>
        <taxon>Hexapoda</taxon>
        <taxon>Insecta</taxon>
        <taxon>Pterygota</taxon>
        <taxon>Neoptera</taxon>
        <taxon>Endopterygota</taxon>
        <taxon>Coleoptera</taxon>
        <taxon>Polyphaga</taxon>
        <taxon>Scarabaeiformia</taxon>
        <taxon>Scarabaeidae</taxon>
        <taxon>Rutelinae</taxon>
        <taxon>Popillia</taxon>
    </lineage>
</organism>
<proteinExistence type="predicted"/>
<dbReference type="AlphaFoldDB" id="A0AAW1IW28"/>
<reference evidence="1 2" key="1">
    <citation type="journal article" date="2024" name="BMC Genomics">
        <title>De novo assembly and annotation of Popillia japonica's genome with initial clues to its potential as an invasive pest.</title>
        <authorList>
            <person name="Cucini C."/>
            <person name="Boschi S."/>
            <person name="Funari R."/>
            <person name="Cardaioli E."/>
            <person name="Iannotti N."/>
            <person name="Marturano G."/>
            <person name="Paoli F."/>
            <person name="Bruttini M."/>
            <person name="Carapelli A."/>
            <person name="Frati F."/>
            <person name="Nardi F."/>
        </authorList>
    </citation>
    <scope>NUCLEOTIDE SEQUENCE [LARGE SCALE GENOMIC DNA]</scope>
    <source>
        <strain evidence="1">DMR45628</strain>
    </source>
</reference>
<protein>
    <recommendedName>
        <fullName evidence="3">Reverse transcriptase domain-containing protein</fullName>
    </recommendedName>
</protein>
<sequence>MQYADDATLLCRGSNDQQLEERGHAMLPEDKAWFVANKLLLNEEKTNELVFTSPRNKTPKSAGSVKLLGTILDTRLTWSDEVGCPFKKVIFCTLCHPKNSLNPEQRNSTRVTYSIQLWGESTHANNIFVLQKKALRAIEEVP</sequence>
<gene>
    <name evidence="1" type="ORF">QE152_g33771</name>
</gene>
<dbReference type="Proteomes" id="UP001458880">
    <property type="component" value="Unassembled WGS sequence"/>
</dbReference>
<comment type="caution">
    <text evidence="1">The sequence shown here is derived from an EMBL/GenBank/DDBJ whole genome shotgun (WGS) entry which is preliminary data.</text>
</comment>
<evidence type="ECO:0000313" key="1">
    <source>
        <dbReference type="EMBL" id="KAK9694103.1"/>
    </source>
</evidence>
<evidence type="ECO:0000313" key="2">
    <source>
        <dbReference type="Proteomes" id="UP001458880"/>
    </source>
</evidence>